<dbReference type="Gene3D" id="3.30.70.330">
    <property type="match status" value="1"/>
</dbReference>
<sequence length="219" mass="24975">MSYHEDRREDKRGSWGSGGGGGDKWAARLYVGRLSRNVSERDIDDAFGKYGRIREVDKWDETDKETRRPPRENLEYLVVVVCLFMVMLNSKLERNRNYGGVNIQENGKNYLVSGDTEENKGEKKNRRRIYTHLSATNARRRELDGVRIQGNDERVLVEFAKGKTTDYFRDLAQEAPGADRPETIEIRIMVVAGEGVDMIVGHLKDVLTVVKLGIGREIG</sequence>
<dbReference type="EMBL" id="CAJVPS010000237">
    <property type="protein sequence ID" value="CAG8468416.1"/>
    <property type="molecule type" value="Genomic_DNA"/>
</dbReference>
<dbReference type="OrthoDB" id="1099063at2759"/>
<evidence type="ECO:0000313" key="4">
    <source>
        <dbReference type="Proteomes" id="UP000789508"/>
    </source>
</evidence>
<reference evidence="3" key="1">
    <citation type="submission" date="2021-06" db="EMBL/GenBank/DDBJ databases">
        <authorList>
            <person name="Kallberg Y."/>
            <person name="Tangrot J."/>
            <person name="Rosling A."/>
        </authorList>
    </citation>
    <scope>NUCLEOTIDE SEQUENCE</scope>
    <source>
        <strain evidence="3">FL130A</strain>
    </source>
</reference>
<organism evidence="3 4">
    <name type="scientific">Ambispora leptoticha</name>
    <dbReference type="NCBI Taxonomy" id="144679"/>
    <lineage>
        <taxon>Eukaryota</taxon>
        <taxon>Fungi</taxon>
        <taxon>Fungi incertae sedis</taxon>
        <taxon>Mucoromycota</taxon>
        <taxon>Glomeromycotina</taxon>
        <taxon>Glomeromycetes</taxon>
        <taxon>Archaeosporales</taxon>
        <taxon>Ambisporaceae</taxon>
        <taxon>Ambispora</taxon>
    </lineage>
</organism>
<protein>
    <submittedName>
        <fullName evidence="3">10806_t:CDS:1</fullName>
    </submittedName>
</protein>
<dbReference type="SUPFAM" id="SSF54928">
    <property type="entry name" value="RNA-binding domain, RBD"/>
    <property type="match status" value="1"/>
</dbReference>
<accession>A0A9N8VW35</accession>
<keyword evidence="4" id="KW-1185">Reference proteome</keyword>
<dbReference type="InterPro" id="IPR035979">
    <property type="entry name" value="RBD_domain_sf"/>
</dbReference>
<dbReference type="GO" id="GO:0003723">
    <property type="term" value="F:RNA binding"/>
    <property type="evidence" value="ECO:0007669"/>
    <property type="project" value="InterPro"/>
</dbReference>
<evidence type="ECO:0000256" key="1">
    <source>
        <dbReference type="SAM" id="MobiDB-lite"/>
    </source>
</evidence>
<feature type="compositionally biased region" description="Basic and acidic residues" evidence="1">
    <location>
        <begin position="1"/>
        <end position="13"/>
    </location>
</feature>
<dbReference type="InterPro" id="IPR012677">
    <property type="entry name" value="Nucleotide-bd_a/b_plait_sf"/>
</dbReference>
<dbReference type="AlphaFoldDB" id="A0A9N8VW35"/>
<evidence type="ECO:0000259" key="2">
    <source>
        <dbReference type="Pfam" id="PF00076"/>
    </source>
</evidence>
<comment type="caution">
    <text evidence="3">The sequence shown here is derived from an EMBL/GenBank/DDBJ whole genome shotgun (WGS) entry which is preliminary data.</text>
</comment>
<gene>
    <name evidence="3" type="ORF">ALEPTO_LOCUS1892</name>
</gene>
<dbReference type="InterPro" id="IPR000504">
    <property type="entry name" value="RRM_dom"/>
</dbReference>
<evidence type="ECO:0000313" key="3">
    <source>
        <dbReference type="EMBL" id="CAG8468416.1"/>
    </source>
</evidence>
<proteinExistence type="predicted"/>
<feature type="region of interest" description="Disordered" evidence="1">
    <location>
        <begin position="1"/>
        <end position="24"/>
    </location>
</feature>
<name>A0A9N8VW35_9GLOM</name>
<dbReference type="Proteomes" id="UP000789508">
    <property type="component" value="Unassembled WGS sequence"/>
</dbReference>
<feature type="domain" description="RRM" evidence="2">
    <location>
        <begin position="29"/>
        <end position="57"/>
    </location>
</feature>
<dbReference type="Pfam" id="PF00076">
    <property type="entry name" value="RRM_1"/>
    <property type="match status" value="1"/>
</dbReference>